<evidence type="ECO:0000313" key="1">
    <source>
        <dbReference type="EMBL" id="VDM55875.1"/>
    </source>
</evidence>
<sequence>MNNLVLYLGPRTNSTTMIRNRVRALMRFGFMDLLIALGYSALLVKAYESKFFSEMTSGAEVQTLYNLLQSSRICRSIAGPHANLPPTLIAAQPFLYAQMQALKVCSCNLIGDFVSFEVLNVLSLKLYRYSQWSETLCNTHEIDPGAPGSPSPPSLRVRQIGTRLVQEVSSISSIHR</sequence>
<keyword evidence="2" id="KW-1185">Reference proteome</keyword>
<evidence type="ECO:0000313" key="3">
    <source>
        <dbReference type="WBParaSite" id="ACOC_0000428901-mRNA-1"/>
    </source>
</evidence>
<gene>
    <name evidence="1" type="ORF">ACOC_LOCUS4290</name>
</gene>
<name>A0A0R3PIT6_ANGCS</name>
<dbReference type="EMBL" id="UYYA01003810">
    <property type="protein sequence ID" value="VDM55875.1"/>
    <property type="molecule type" value="Genomic_DNA"/>
</dbReference>
<reference evidence="3" key="1">
    <citation type="submission" date="2017-02" db="UniProtKB">
        <authorList>
            <consortium name="WormBaseParasite"/>
        </authorList>
    </citation>
    <scope>IDENTIFICATION</scope>
</reference>
<dbReference type="OrthoDB" id="534063at2759"/>
<reference evidence="1 2" key="2">
    <citation type="submission" date="2018-11" db="EMBL/GenBank/DDBJ databases">
        <authorList>
            <consortium name="Pathogen Informatics"/>
        </authorList>
    </citation>
    <scope>NUCLEOTIDE SEQUENCE [LARGE SCALE GENOMIC DNA]</scope>
    <source>
        <strain evidence="1 2">Costa Rica</strain>
    </source>
</reference>
<dbReference type="AlphaFoldDB" id="A0A0R3PIT6"/>
<dbReference type="Proteomes" id="UP000267027">
    <property type="component" value="Unassembled WGS sequence"/>
</dbReference>
<organism evidence="3">
    <name type="scientific">Angiostrongylus costaricensis</name>
    <name type="common">Nematode worm</name>
    <dbReference type="NCBI Taxonomy" id="334426"/>
    <lineage>
        <taxon>Eukaryota</taxon>
        <taxon>Metazoa</taxon>
        <taxon>Ecdysozoa</taxon>
        <taxon>Nematoda</taxon>
        <taxon>Chromadorea</taxon>
        <taxon>Rhabditida</taxon>
        <taxon>Rhabditina</taxon>
        <taxon>Rhabditomorpha</taxon>
        <taxon>Strongyloidea</taxon>
        <taxon>Metastrongylidae</taxon>
        <taxon>Angiostrongylus</taxon>
    </lineage>
</organism>
<protein>
    <submittedName>
        <fullName evidence="1 3">Uncharacterized protein</fullName>
    </submittedName>
</protein>
<evidence type="ECO:0000313" key="2">
    <source>
        <dbReference type="Proteomes" id="UP000267027"/>
    </source>
</evidence>
<accession>A0A0R3PIT6</accession>
<proteinExistence type="predicted"/>
<dbReference type="WBParaSite" id="ACOC_0000428901-mRNA-1">
    <property type="protein sequence ID" value="ACOC_0000428901-mRNA-1"/>
    <property type="gene ID" value="ACOC_0000428901"/>
</dbReference>